<evidence type="ECO:0000313" key="2">
    <source>
        <dbReference type="Proteomes" id="UP000031668"/>
    </source>
</evidence>
<dbReference type="Proteomes" id="UP000031668">
    <property type="component" value="Unassembled WGS sequence"/>
</dbReference>
<keyword evidence="2" id="KW-1185">Reference proteome</keyword>
<protein>
    <submittedName>
        <fullName evidence="1">Uncharacterized protein</fullName>
    </submittedName>
</protein>
<dbReference type="AlphaFoldDB" id="A0A0C2NCZ1"/>
<sequence>MFSRYEPCTTLISRRRVPPGVLHYMYVDTVAFAADVKFVQKCTDSTQNNGQKCVNIQEYRIYLSVYETAPPFAKFRLIMNKKANKQHVYSITDIFYVAKLLISPAPFKEFDIKSINYDEIFPDEIVIMAMVFVILTTVVSSPMLVLDIDVFDNSISGSFDSSIHKIQMSGFKYYFDGFDESKYCDPTLRDVFKGTLEYSFARIESHVPNYLLPENDFIISSMKFIPVNTSYIPGRNCNINSKNAIPMLPYSRSFGEIITNNKVLIIVTQRIQQVQYTYGNLTGDTITSKPYFYELNDPGAIDLVYRDYSFMTDDY</sequence>
<reference evidence="1 2" key="1">
    <citation type="journal article" date="2014" name="Genome Biol. Evol.">
        <title>The genome of the myxosporean Thelohanellus kitauei shows adaptations to nutrient acquisition within its fish host.</title>
        <authorList>
            <person name="Yang Y."/>
            <person name="Xiong J."/>
            <person name="Zhou Z."/>
            <person name="Huo F."/>
            <person name="Miao W."/>
            <person name="Ran C."/>
            <person name="Liu Y."/>
            <person name="Zhang J."/>
            <person name="Feng J."/>
            <person name="Wang M."/>
            <person name="Wang M."/>
            <person name="Wang L."/>
            <person name="Yao B."/>
        </authorList>
    </citation>
    <scope>NUCLEOTIDE SEQUENCE [LARGE SCALE GENOMIC DNA]</scope>
    <source>
        <strain evidence="1">Wuqing</strain>
    </source>
</reference>
<accession>A0A0C2NCZ1</accession>
<evidence type="ECO:0000313" key="1">
    <source>
        <dbReference type="EMBL" id="KII71837.1"/>
    </source>
</evidence>
<proteinExistence type="predicted"/>
<dbReference type="EMBL" id="JWZT01001610">
    <property type="protein sequence ID" value="KII71837.1"/>
    <property type="molecule type" value="Genomic_DNA"/>
</dbReference>
<gene>
    <name evidence="1" type="ORF">RF11_01382</name>
</gene>
<organism evidence="1 2">
    <name type="scientific">Thelohanellus kitauei</name>
    <name type="common">Myxosporean</name>
    <dbReference type="NCBI Taxonomy" id="669202"/>
    <lineage>
        <taxon>Eukaryota</taxon>
        <taxon>Metazoa</taxon>
        <taxon>Cnidaria</taxon>
        <taxon>Myxozoa</taxon>
        <taxon>Myxosporea</taxon>
        <taxon>Bivalvulida</taxon>
        <taxon>Platysporina</taxon>
        <taxon>Myxobolidae</taxon>
        <taxon>Thelohanellus</taxon>
    </lineage>
</organism>
<name>A0A0C2NCZ1_THEKT</name>
<comment type="caution">
    <text evidence="1">The sequence shown here is derived from an EMBL/GenBank/DDBJ whole genome shotgun (WGS) entry which is preliminary data.</text>
</comment>